<accession>A0A5J4SND0</accession>
<evidence type="ECO:0008006" key="3">
    <source>
        <dbReference type="Google" id="ProtNLM"/>
    </source>
</evidence>
<organism evidence="1">
    <name type="scientific">termite gut metagenome</name>
    <dbReference type="NCBI Taxonomy" id="433724"/>
    <lineage>
        <taxon>unclassified sequences</taxon>
        <taxon>metagenomes</taxon>
        <taxon>organismal metagenomes</taxon>
    </lineage>
</organism>
<sequence length="419" mass="46815">MKYLRFIVIVFFSFFPLILSSQTSEDKIKAILDTLGASLKNKDVELAQHCFAPNFSISTSTWPSARNQLNVILENLNFREVTFVSKEEQIAEETTLVHVKFLLLDRQTQKSIIAFSPDNKIVFIDYFDRLFGQSRYNKSNLAGILPFQQNKDESIILKIKLNNSESPLSFLLDTGADGMAIRKTLADSLNLRISHTQNANIVGGQAQVSISSGNTVHLSDSLSLTNQNIAIFETIRDVDGIIGLNLVKHYITRIDFDRKEIHLYTFGEHQYLKGETISISTPYNLILIPGSLNLTEKKTVNGNFLFDTGANYHLIAFARFVRKNRLLLSGFKPEAEGSTISMGHATPVFHGKAYEFSICENIVQNNMPVTLQASGAGDSSKSGENTPDGSIGIKFFSSYNLTIDLLRKEMHLSSRNSPL</sequence>
<dbReference type="EMBL" id="SNRY01000088">
    <property type="protein sequence ID" value="KAA6347654.1"/>
    <property type="molecule type" value="Genomic_DNA"/>
</dbReference>
<dbReference type="AlphaFoldDB" id="A0A5J4SND0"/>
<gene>
    <name evidence="1" type="ORF">EZS27_004864</name>
    <name evidence="2" type="ORF">EZS27_004879</name>
</gene>
<protein>
    <recommendedName>
        <fullName evidence="3">Peptidase A2 domain-containing protein</fullName>
    </recommendedName>
</protein>
<dbReference type="Gene3D" id="2.40.70.10">
    <property type="entry name" value="Acid Proteases"/>
    <property type="match status" value="2"/>
</dbReference>
<proteinExistence type="predicted"/>
<evidence type="ECO:0000313" key="1">
    <source>
        <dbReference type="EMBL" id="KAA6347654.1"/>
    </source>
</evidence>
<name>A0A5J4SND0_9ZZZZ</name>
<evidence type="ECO:0000313" key="2">
    <source>
        <dbReference type="EMBL" id="KAA6347669.1"/>
    </source>
</evidence>
<dbReference type="CDD" id="cd05483">
    <property type="entry name" value="retropepsin_like_bacteria"/>
    <property type="match status" value="1"/>
</dbReference>
<dbReference type="Pfam" id="PF13650">
    <property type="entry name" value="Asp_protease_2"/>
    <property type="match status" value="1"/>
</dbReference>
<dbReference type="SUPFAM" id="SSF50630">
    <property type="entry name" value="Acid proteases"/>
    <property type="match status" value="1"/>
</dbReference>
<dbReference type="EMBL" id="SNRY01000088">
    <property type="protein sequence ID" value="KAA6347669.1"/>
    <property type="molecule type" value="Genomic_DNA"/>
</dbReference>
<comment type="caution">
    <text evidence="1">The sequence shown here is derived from an EMBL/GenBank/DDBJ whole genome shotgun (WGS) entry which is preliminary data.</text>
</comment>
<dbReference type="InterPro" id="IPR034122">
    <property type="entry name" value="Retropepsin-like_bacterial"/>
</dbReference>
<reference evidence="1" key="1">
    <citation type="submission" date="2019-03" db="EMBL/GenBank/DDBJ databases">
        <title>Single cell metagenomics reveals metabolic interactions within the superorganism composed of flagellate Streblomastix strix and complex community of Bacteroidetes bacteria on its surface.</title>
        <authorList>
            <person name="Treitli S.C."/>
            <person name="Kolisko M."/>
            <person name="Husnik F."/>
            <person name="Keeling P."/>
            <person name="Hampl V."/>
        </authorList>
    </citation>
    <scope>NUCLEOTIDE SEQUENCE</scope>
    <source>
        <strain evidence="1">STM</strain>
    </source>
</reference>
<dbReference type="InterPro" id="IPR021109">
    <property type="entry name" value="Peptidase_aspartic_dom_sf"/>
</dbReference>